<dbReference type="PANTHER" id="PTHR13347">
    <property type="entry name" value="HEAT REPEAT-CONTAINING PROTEIN 3"/>
    <property type="match status" value="1"/>
</dbReference>
<evidence type="ECO:0000259" key="2">
    <source>
        <dbReference type="Pfam" id="PF25567"/>
    </source>
</evidence>
<dbReference type="Gene3D" id="1.25.10.10">
    <property type="entry name" value="Leucine-rich Repeat Variant"/>
    <property type="match status" value="1"/>
</dbReference>
<dbReference type="GeneID" id="25914136"/>
<keyword evidence="4" id="KW-1185">Reference proteome</keyword>
<dbReference type="Proteomes" id="UP000054560">
    <property type="component" value="Unassembled WGS sequence"/>
</dbReference>
<dbReference type="GO" id="GO:0051082">
    <property type="term" value="F:unfolded protein binding"/>
    <property type="evidence" value="ECO:0007669"/>
    <property type="project" value="TreeGrafter"/>
</dbReference>
<dbReference type="OrthoDB" id="288703at2759"/>
<sequence>RKESSGCLRNWDFGADAHALQNADVFHSLRSGLEKTVKAYVNNVAQDQAQPKILELTHKLSLTIENCLTLLLTLCESTDNAMGKFQEHSYLEVLLYMLTSPQAPGASVNVAPQHTMLATHMRLLVCQCLYTISEDNEPLAATLLGLPTAMAILTQTAQPIAFQNTANYTKPEMQVCLLSVVCTGILYNLSSTKAAAQASTSITPNLMAPLRVVLGVDMLGALPALLPLIAQASQIDSDKNALAQFAQSMGGKETAEEKSKRLAETTVLDAVETARIAVKAQQLALEIYSNVLSDEYDNEDDGSDAEMEEWDDIDEQSDNIQADTAMTSSVAHSADRRGSTCDADIQALLLARCVPCPAHIRQVLTSTSVGRDFHENLGITQCRAVGALNNLCLADKPSTKPRYTTHPNDLWKKLTLVLFMSNGDTDLIAATTGAMWTLLRSVETPSELISVRDLPVASCEKICNHVLSSDEGTRTTIAGLVGCLGQMIAPEHRDSHTMILKVLLHLLEDICADVTAETLNSLYDAYAEPEFNNEMVALGYMQKLQTIGTTIKRKVSMHMI</sequence>
<dbReference type="InterPro" id="IPR016024">
    <property type="entry name" value="ARM-type_fold"/>
</dbReference>
<feature type="non-terminal residue" evidence="3">
    <location>
        <position position="560"/>
    </location>
</feature>
<dbReference type="EMBL" id="KQ245118">
    <property type="protein sequence ID" value="KNC73811.1"/>
    <property type="molecule type" value="Genomic_DNA"/>
</dbReference>
<feature type="non-terminal residue" evidence="3">
    <location>
        <position position="1"/>
    </location>
</feature>
<organism evidence="3 4">
    <name type="scientific">Sphaeroforma arctica JP610</name>
    <dbReference type="NCBI Taxonomy" id="667725"/>
    <lineage>
        <taxon>Eukaryota</taxon>
        <taxon>Ichthyosporea</taxon>
        <taxon>Ichthyophonida</taxon>
        <taxon>Sphaeroforma</taxon>
    </lineage>
</organism>
<protein>
    <recommendedName>
        <fullName evidence="2">SYO1-like TPR repeats domain-containing protein</fullName>
    </recommendedName>
</protein>
<dbReference type="Pfam" id="PF25567">
    <property type="entry name" value="TPR_SYO1"/>
    <property type="match status" value="1"/>
</dbReference>
<feature type="domain" description="SYO1-like TPR repeats" evidence="2">
    <location>
        <begin position="345"/>
        <end position="556"/>
    </location>
</feature>
<evidence type="ECO:0000313" key="4">
    <source>
        <dbReference type="Proteomes" id="UP000054560"/>
    </source>
</evidence>
<dbReference type="PANTHER" id="PTHR13347:SF1">
    <property type="entry name" value="HEAT REPEAT-CONTAINING PROTEIN 3"/>
    <property type="match status" value="1"/>
</dbReference>
<reference evidence="3 4" key="1">
    <citation type="submission" date="2011-02" db="EMBL/GenBank/DDBJ databases">
        <title>The Genome Sequence of Sphaeroforma arctica JP610.</title>
        <authorList>
            <consortium name="The Broad Institute Genome Sequencing Platform"/>
            <person name="Russ C."/>
            <person name="Cuomo C."/>
            <person name="Young S.K."/>
            <person name="Zeng Q."/>
            <person name="Gargeya S."/>
            <person name="Alvarado L."/>
            <person name="Berlin A."/>
            <person name="Chapman S.B."/>
            <person name="Chen Z."/>
            <person name="Freedman E."/>
            <person name="Gellesch M."/>
            <person name="Goldberg J."/>
            <person name="Griggs A."/>
            <person name="Gujja S."/>
            <person name="Heilman E."/>
            <person name="Heiman D."/>
            <person name="Howarth C."/>
            <person name="Mehta T."/>
            <person name="Neiman D."/>
            <person name="Pearson M."/>
            <person name="Roberts A."/>
            <person name="Saif S."/>
            <person name="Shea T."/>
            <person name="Shenoy N."/>
            <person name="Sisk P."/>
            <person name="Stolte C."/>
            <person name="Sykes S."/>
            <person name="White J."/>
            <person name="Yandava C."/>
            <person name="Burger G."/>
            <person name="Gray M.W."/>
            <person name="Holland P.W.H."/>
            <person name="King N."/>
            <person name="Lang F.B.F."/>
            <person name="Roger A.J."/>
            <person name="Ruiz-Trillo I."/>
            <person name="Haas B."/>
            <person name="Nusbaum C."/>
            <person name="Birren B."/>
        </authorList>
    </citation>
    <scope>NUCLEOTIDE SEQUENCE [LARGE SCALE GENOMIC DNA]</scope>
    <source>
        <strain evidence="3 4">JP610</strain>
    </source>
</reference>
<name>A0A0L0FBD4_9EUKA</name>
<dbReference type="InterPro" id="IPR057990">
    <property type="entry name" value="TPR_SYO1"/>
</dbReference>
<evidence type="ECO:0000256" key="1">
    <source>
        <dbReference type="ARBA" id="ARBA00049983"/>
    </source>
</evidence>
<dbReference type="AlphaFoldDB" id="A0A0L0FBD4"/>
<comment type="similarity">
    <text evidence="1">Belongs to the nuclear import and ribosome assembly adapter family.</text>
</comment>
<dbReference type="RefSeq" id="XP_014147713.1">
    <property type="nucleotide sequence ID" value="XM_014292238.1"/>
</dbReference>
<evidence type="ECO:0000313" key="3">
    <source>
        <dbReference type="EMBL" id="KNC73811.1"/>
    </source>
</evidence>
<accession>A0A0L0FBD4</accession>
<dbReference type="InterPro" id="IPR011989">
    <property type="entry name" value="ARM-like"/>
</dbReference>
<dbReference type="InterPro" id="IPR052616">
    <property type="entry name" value="SYO1-like"/>
</dbReference>
<dbReference type="GO" id="GO:0042273">
    <property type="term" value="P:ribosomal large subunit biogenesis"/>
    <property type="evidence" value="ECO:0007669"/>
    <property type="project" value="TreeGrafter"/>
</dbReference>
<gene>
    <name evidence="3" type="ORF">SARC_13632</name>
</gene>
<dbReference type="STRING" id="667725.A0A0L0FBD4"/>
<dbReference type="SUPFAM" id="SSF48371">
    <property type="entry name" value="ARM repeat"/>
    <property type="match status" value="1"/>
</dbReference>
<dbReference type="GO" id="GO:0006606">
    <property type="term" value="P:protein import into nucleus"/>
    <property type="evidence" value="ECO:0007669"/>
    <property type="project" value="TreeGrafter"/>
</dbReference>
<proteinExistence type="inferred from homology"/>